<dbReference type="SUPFAM" id="SSF53850">
    <property type="entry name" value="Periplasmic binding protein-like II"/>
    <property type="match status" value="1"/>
</dbReference>
<dbReference type="InterPro" id="IPR000847">
    <property type="entry name" value="LysR_HTH_N"/>
</dbReference>
<evidence type="ECO:0000256" key="5">
    <source>
        <dbReference type="ARBA" id="ARBA00023163"/>
    </source>
</evidence>
<evidence type="ECO:0000256" key="2">
    <source>
        <dbReference type="ARBA" id="ARBA00023015"/>
    </source>
</evidence>
<keyword evidence="5" id="KW-0804">Transcription</keyword>
<dbReference type="PANTHER" id="PTHR30346">
    <property type="entry name" value="TRANSCRIPTIONAL DUAL REGULATOR HCAR-RELATED"/>
    <property type="match status" value="1"/>
</dbReference>
<evidence type="ECO:0000256" key="7">
    <source>
        <dbReference type="ARBA" id="ARBA00056658"/>
    </source>
</evidence>
<name>A0AAD1M8Q6_9MYCO</name>
<dbReference type="FunFam" id="1.10.10.10:FF:000001">
    <property type="entry name" value="LysR family transcriptional regulator"/>
    <property type="match status" value="1"/>
</dbReference>
<dbReference type="SUPFAM" id="SSF46785">
    <property type="entry name" value="Winged helix' DNA-binding domain"/>
    <property type="match status" value="1"/>
</dbReference>
<evidence type="ECO:0000313" key="9">
    <source>
        <dbReference type="EMBL" id="BBX04353.1"/>
    </source>
</evidence>
<dbReference type="Pfam" id="PF03466">
    <property type="entry name" value="LysR_substrate"/>
    <property type="match status" value="1"/>
</dbReference>
<keyword evidence="3" id="KW-0238">DNA-binding</keyword>
<keyword evidence="10" id="KW-1185">Reference proteome</keyword>
<evidence type="ECO:0000259" key="8">
    <source>
        <dbReference type="PROSITE" id="PS50931"/>
    </source>
</evidence>
<evidence type="ECO:0000256" key="6">
    <source>
        <dbReference type="ARBA" id="ARBA00040885"/>
    </source>
</evidence>
<protein>
    <recommendedName>
        <fullName evidence="6">Probable hydrogen peroxide-inducible genes activator</fullName>
    </recommendedName>
</protein>
<organism evidence="9 10">
    <name type="scientific">Mycolicibacterium moriokaense</name>
    <dbReference type="NCBI Taxonomy" id="39691"/>
    <lineage>
        <taxon>Bacteria</taxon>
        <taxon>Bacillati</taxon>
        <taxon>Actinomycetota</taxon>
        <taxon>Actinomycetes</taxon>
        <taxon>Mycobacteriales</taxon>
        <taxon>Mycobacteriaceae</taxon>
        <taxon>Mycolicibacterium</taxon>
    </lineage>
</organism>
<evidence type="ECO:0000313" key="10">
    <source>
        <dbReference type="Proteomes" id="UP000466681"/>
    </source>
</evidence>
<dbReference type="Pfam" id="PF00126">
    <property type="entry name" value="HTH_1"/>
    <property type="match status" value="1"/>
</dbReference>
<dbReference type="EMBL" id="AP022560">
    <property type="protein sequence ID" value="BBX04353.1"/>
    <property type="molecule type" value="Genomic_DNA"/>
</dbReference>
<dbReference type="Proteomes" id="UP000466681">
    <property type="component" value="Chromosome"/>
</dbReference>
<gene>
    <name evidence="9" type="ORF">MMOR_52890</name>
</gene>
<dbReference type="KEGG" id="mmor:MMOR_52890"/>
<evidence type="ECO:0000256" key="4">
    <source>
        <dbReference type="ARBA" id="ARBA00023159"/>
    </source>
</evidence>
<reference evidence="9 10" key="1">
    <citation type="journal article" date="2019" name="Emerg. Microbes Infect.">
        <title>Comprehensive subspecies identification of 175 nontuberculous mycobacteria species based on 7547 genomic profiles.</title>
        <authorList>
            <person name="Matsumoto Y."/>
            <person name="Kinjo T."/>
            <person name="Motooka D."/>
            <person name="Nabeya D."/>
            <person name="Jung N."/>
            <person name="Uechi K."/>
            <person name="Horii T."/>
            <person name="Iida T."/>
            <person name="Fujita J."/>
            <person name="Nakamura S."/>
        </authorList>
    </citation>
    <scope>NUCLEOTIDE SEQUENCE [LARGE SCALE GENOMIC DNA]</scope>
    <source>
        <strain evidence="9 10">JCM 6375</strain>
    </source>
</reference>
<evidence type="ECO:0000256" key="3">
    <source>
        <dbReference type="ARBA" id="ARBA00023125"/>
    </source>
</evidence>
<evidence type="ECO:0000256" key="1">
    <source>
        <dbReference type="ARBA" id="ARBA00009437"/>
    </source>
</evidence>
<accession>A0AAD1M8Q6</accession>
<comment type="function">
    <text evidence="7">Required for the induction the katG gene for catalase. Involved in the response to hydrogen peroxide.</text>
</comment>
<dbReference type="InterPro" id="IPR036388">
    <property type="entry name" value="WH-like_DNA-bd_sf"/>
</dbReference>
<dbReference type="PANTHER" id="PTHR30346:SF28">
    <property type="entry name" value="HTH-TYPE TRANSCRIPTIONAL REGULATOR CYNR"/>
    <property type="match status" value="1"/>
</dbReference>
<dbReference type="GO" id="GO:0003700">
    <property type="term" value="F:DNA-binding transcription factor activity"/>
    <property type="evidence" value="ECO:0007669"/>
    <property type="project" value="InterPro"/>
</dbReference>
<dbReference type="GO" id="GO:0032993">
    <property type="term" value="C:protein-DNA complex"/>
    <property type="evidence" value="ECO:0007669"/>
    <property type="project" value="TreeGrafter"/>
</dbReference>
<dbReference type="AlphaFoldDB" id="A0AAD1M8Q6"/>
<sequence length="298" mass="30988">MEDCVSGMEDSMTTLTQLETFLAVSDHGGFTAASHRLGLSQPAVSRAITALERDLGLSLFVRRRDGVVLTEAGSVAVAHAREAVRHMALMRTETAALAGDATGTLSLASIPTATATLIAPELRTFARRHPAVTIRLLEGSEQEIRDWLDQGAVEAGVVSLPAKGLDVAALGDQEMVAVVPDGSWLAAKDAVGYADLAKEPFVRGTGGAADVFMPVARKAGVRFDLAFEAREIAAALEIVAAGLGVSILPGAGLPELPGVAVRPLVPRTVRHLGVAVSASASVAARAFLKQVAERMDVL</sequence>
<dbReference type="PROSITE" id="PS50931">
    <property type="entry name" value="HTH_LYSR"/>
    <property type="match status" value="1"/>
</dbReference>
<comment type="similarity">
    <text evidence="1">Belongs to the LysR transcriptional regulatory family.</text>
</comment>
<dbReference type="PRINTS" id="PR00039">
    <property type="entry name" value="HTHLYSR"/>
</dbReference>
<dbReference type="InterPro" id="IPR005119">
    <property type="entry name" value="LysR_subst-bd"/>
</dbReference>
<dbReference type="Gene3D" id="3.40.190.290">
    <property type="match status" value="1"/>
</dbReference>
<proteinExistence type="inferred from homology"/>
<dbReference type="Gene3D" id="1.10.10.10">
    <property type="entry name" value="Winged helix-like DNA-binding domain superfamily/Winged helix DNA-binding domain"/>
    <property type="match status" value="1"/>
</dbReference>
<feature type="domain" description="HTH lysR-type" evidence="8">
    <location>
        <begin position="13"/>
        <end position="70"/>
    </location>
</feature>
<keyword evidence="2" id="KW-0805">Transcription regulation</keyword>
<dbReference type="InterPro" id="IPR036390">
    <property type="entry name" value="WH_DNA-bd_sf"/>
</dbReference>
<dbReference type="CDD" id="cd05466">
    <property type="entry name" value="PBP2_LTTR_substrate"/>
    <property type="match status" value="1"/>
</dbReference>
<keyword evidence="4" id="KW-0010">Activator</keyword>
<dbReference type="GO" id="GO:0003677">
    <property type="term" value="F:DNA binding"/>
    <property type="evidence" value="ECO:0007669"/>
    <property type="project" value="UniProtKB-KW"/>
</dbReference>